<gene>
    <name evidence="10" type="ORF">GPECTOR_40g509</name>
</gene>
<dbReference type="GO" id="GO:0035556">
    <property type="term" value="P:intracellular signal transduction"/>
    <property type="evidence" value="ECO:0007669"/>
    <property type="project" value="InterPro"/>
</dbReference>
<proteinExistence type="inferred from homology"/>
<keyword evidence="2" id="KW-0812">Transmembrane</keyword>
<feature type="compositionally biased region" description="Low complexity" evidence="8">
    <location>
        <begin position="754"/>
        <end position="771"/>
    </location>
</feature>
<dbReference type="InterPro" id="IPR018297">
    <property type="entry name" value="A/G_cyclase_CS"/>
</dbReference>
<feature type="compositionally biased region" description="Polar residues" evidence="8">
    <location>
        <begin position="531"/>
        <end position="547"/>
    </location>
</feature>
<protein>
    <recommendedName>
        <fullName evidence="9">Guanylate cyclase domain-containing protein</fullName>
    </recommendedName>
</protein>
<feature type="region of interest" description="Disordered" evidence="8">
    <location>
        <begin position="1503"/>
        <end position="1534"/>
    </location>
</feature>
<dbReference type="InterPro" id="IPR029787">
    <property type="entry name" value="Nucleotide_cyclase"/>
</dbReference>
<comment type="caution">
    <text evidence="10">The sequence shown here is derived from an EMBL/GenBank/DDBJ whole genome shotgun (WGS) entry which is preliminary data.</text>
</comment>
<dbReference type="EMBL" id="LSYV01000041">
    <property type="protein sequence ID" value="KXZ46775.1"/>
    <property type="molecule type" value="Genomic_DNA"/>
</dbReference>
<comment type="subcellular location">
    <subcellularLocation>
        <location evidence="1">Membrane</location>
    </subcellularLocation>
</comment>
<dbReference type="GO" id="GO:0004016">
    <property type="term" value="F:adenylate cyclase activity"/>
    <property type="evidence" value="ECO:0007669"/>
    <property type="project" value="TreeGrafter"/>
</dbReference>
<dbReference type="PANTHER" id="PTHR11920">
    <property type="entry name" value="GUANYLYL CYCLASE"/>
    <property type="match status" value="1"/>
</dbReference>
<evidence type="ECO:0000256" key="7">
    <source>
        <dbReference type="RuleBase" id="RU000405"/>
    </source>
</evidence>
<dbReference type="GO" id="GO:0004383">
    <property type="term" value="F:guanylate cyclase activity"/>
    <property type="evidence" value="ECO:0007669"/>
    <property type="project" value="TreeGrafter"/>
</dbReference>
<dbReference type="PROSITE" id="PS00452">
    <property type="entry name" value="GUANYLATE_CYCLASE_1"/>
    <property type="match status" value="1"/>
</dbReference>
<feature type="compositionally biased region" description="Gly residues" evidence="8">
    <location>
        <begin position="1441"/>
        <end position="1453"/>
    </location>
</feature>
<comment type="similarity">
    <text evidence="7">Belongs to the adenylyl cyclase class-4/guanylyl cyclase family.</text>
</comment>
<feature type="region of interest" description="Disordered" evidence="8">
    <location>
        <begin position="788"/>
        <end position="807"/>
    </location>
</feature>
<dbReference type="Gene3D" id="3.30.70.1230">
    <property type="entry name" value="Nucleotide cyclase"/>
    <property type="match status" value="1"/>
</dbReference>
<dbReference type="GO" id="GO:0007168">
    <property type="term" value="P:receptor guanylyl cyclase signaling pathway"/>
    <property type="evidence" value="ECO:0007669"/>
    <property type="project" value="TreeGrafter"/>
</dbReference>
<reference evidence="11" key="1">
    <citation type="journal article" date="2016" name="Nat. Commun.">
        <title>The Gonium pectorale genome demonstrates co-option of cell cycle regulation during the evolution of multicellularity.</title>
        <authorList>
            <person name="Hanschen E.R."/>
            <person name="Marriage T.N."/>
            <person name="Ferris P.J."/>
            <person name="Hamaji T."/>
            <person name="Toyoda A."/>
            <person name="Fujiyama A."/>
            <person name="Neme R."/>
            <person name="Noguchi H."/>
            <person name="Minakuchi Y."/>
            <person name="Suzuki M."/>
            <person name="Kawai-Toyooka H."/>
            <person name="Smith D.R."/>
            <person name="Sparks H."/>
            <person name="Anderson J."/>
            <person name="Bakaric R."/>
            <person name="Luria V."/>
            <person name="Karger A."/>
            <person name="Kirschner M.W."/>
            <person name="Durand P.M."/>
            <person name="Michod R.E."/>
            <person name="Nozaki H."/>
            <person name="Olson B.J."/>
        </authorList>
    </citation>
    <scope>NUCLEOTIDE SEQUENCE [LARGE SCALE GENOMIC DNA]</scope>
    <source>
        <strain evidence="11">NIES-2863</strain>
    </source>
</reference>
<feature type="region of interest" description="Disordered" evidence="8">
    <location>
        <begin position="531"/>
        <end position="573"/>
    </location>
</feature>
<evidence type="ECO:0000256" key="3">
    <source>
        <dbReference type="ARBA" id="ARBA00022741"/>
    </source>
</evidence>
<feature type="region of interest" description="Disordered" evidence="8">
    <location>
        <begin position="1042"/>
        <end position="1068"/>
    </location>
</feature>
<feature type="compositionally biased region" description="Polar residues" evidence="8">
    <location>
        <begin position="722"/>
        <end position="733"/>
    </location>
</feature>
<dbReference type="CDD" id="cd07302">
    <property type="entry name" value="CHD"/>
    <property type="match status" value="1"/>
</dbReference>
<feature type="region of interest" description="Disordered" evidence="8">
    <location>
        <begin position="1386"/>
        <end position="1461"/>
    </location>
</feature>
<dbReference type="GO" id="GO:0001653">
    <property type="term" value="F:peptide receptor activity"/>
    <property type="evidence" value="ECO:0007669"/>
    <property type="project" value="TreeGrafter"/>
</dbReference>
<feature type="compositionally biased region" description="Low complexity" evidence="8">
    <location>
        <begin position="564"/>
        <end position="573"/>
    </location>
</feature>
<feature type="compositionally biased region" description="Basic residues" evidence="8">
    <location>
        <begin position="930"/>
        <end position="940"/>
    </location>
</feature>
<dbReference type="SUPFAM" id="SSF55073">
    <property type="entry name" value="Nucleotide cyclase"/>
    <property type="match status" value="1"/>
</dbReference>
<dbReference type="Pfam" id="PF00211">
    <property type="entry name" value="Guanylate_cyc"/>
    <property type="match status" value="1"/>
</dbReference>
<feature type="region of interest" description="Disordered" evidence="8">
    <location>
        <begin position="717"/>
        <end position="777"/>
    </location>
</feature>
<evidence type="ECO:0000256" key="4">
    <source>
        <dbReference type="ARBA" id="ARBA00022989"/>
    </source>
</evidence>
<evidence type="ECO:0000259" key="9">
    <source>
        <dbReference type="PROSITE" id="PS50125"/>
    </source>
</evidence>
<evidence type="ECO:0000256" key="6">
    <source>
        <dbReference type="ARBA" id="ARBA00023239"/>
    </source>
</evidence>
<evidence type="ECO:0000256" key="5">
    <source>
        <dbReference type="ARBA" id="ARBA00023136"/>
    </source>
</evidence>
<dbReference type="OrthoDB" id="534527at2759"/>
<dbReference type="Proteomes" id="UP000075714">
    <property type="component" value="Unassembled WGS sequence"/>
</dbReference>
<evidence type="ECO:0000256" key="2">
    <source>
        <dbReference type="ARBA" id="ARBA00022692"/>
    </source>
</evidence>
<evidence type="ECO:0000256" key="1">
    <source>
        <dbReference type="ARBA" id="ARBA00004370"/>
    </source>
</evidence>
<keyword evidence="5" id="KW-0472">Membrane</keyword>
<evidence type="ECO:0000313" key="11">
    <source>
        <dbReference type="Proteomes" id="UP000075714"/>
    </source>
</evidence>
<feature type="compositionally biased region" description="Polar residues" evidence="8">
    <location>
        <begin position="788"/>
        <end position="804"/>
    </location>
</feature>
<dbReference type="InterPro" id="IPR050401">
    <property type="entry name" value="Cyclic_nucleotide_synthase"/>
</dbReference>
<dbReference type="FunFam" id="3.30.70.1230:FF:000057">
    <property type="entry name" value="Guanylate cyclase"/>
    <property type="match status" value="1"/>
</dbReference>
<keyword evidence="4" id="KW-1133">Transmembrane helix</keyword>
<accession>A0A150GB16</accession>
<name>A0A150GB16_GONPE</name>
<sequence>MMNRKGSALLPLQDLIRVPEACTDPVAIVTLDRTTRRAVRTQRISNNLVLDVNLEALYAGWAGNMGHGASGVSVAGGSRAGPVPGIGSADVEDLEPSSGVSAHGVPAMLQGAYYKAESLRFAAHHVNDTLGSLLGCSGPSEYEGLLADMLGSEPLLRAILHDCCICMMDGASVPTTQIMVHHPIPGSPTRMVLPITIQPVPVLIRSLPPLPSPLGLPPSAVVDGGGAAGNAAGIGGAGVAGVALAIRYNLSAGLRATLQQMHRVYAMLSGLPGIVTLFTMRGRVLYQNTASIRYMGLRQDTGLMDGLASTHPDHARDSRGLSVCSILRQMFALAGDQLDEMLEEAAMGKTWKGIARVPPLLTPASDPGPAPEGVLGRGLTFVSSNSQAPMLTTWERLATGLTSTQAGVAVVGSHTGHQPSDPDVGDLAKVLLTNTTNDGRSTERNALVASSTTAGMAPDLARIKSVMQITGSTGGITSRAGGAVGGTSAGGAGAGGMPVPGRLAGGLGGGSGSTADSALFLAMGSTAGSSILRSRQGTAQPQDSTSRSRFRGHLPGGPSEAETAEAGSSNSANMSAATIPASLPDRLIAPPPRFGSSAPVVHATPGGAFSRVISGIRNSNAQLLDTLMENGGAVGGFSGGGGEGVVSGANLGGARASVGAGSSVGGPDNANRAQSEYRLTEATRRSIVRRRSALKLALTDADPLSTSTWGLLDGARRRPESKSFSVRQNTSNLPGIGPFTRHGMEMAAGVGGLPADAASSSVPSSTANSSNSKRRAPSRLMSFLASRNLNGSHSAGPSRNNVFSSPAVEGGGSGGLLGADRKAISSASNPLNAGGSDAFKRSSLSASVGATAAAALPEEPAAPVAAQAGLPSPSATGLPSPLGPRPPLFAPFGGAPSPSQSQSQTPFSIAAVAAGGPGAAADAGGAGAPRIRRPPGRRVVRPTVEDVAEESGNERSSRLHLAGHSTQGGPGSRADTAAQLATFAYLAASQAGGANGSQMPNFPSNGPASAAALATLGSLRGFINGTQSQLPDLGMIASCNASQAPPQGGDAARASHATRTSNNDDDDECWHEVTAVTLRDPVLGEQALMVMQVDVTARVKAEQRIAEVLEAEHKLLESVFPRHVLEAAAGQATRQGQQGRSQVAGARANKFNLAVGLAENCHSVATYHPMVTILFSDIIGFTNMCHEIPATKVMEFLNNLYSRLDTLLDVYGVYKVETIGDCYMVAGGLMTRDADGFMTVRGSDSLDELHAEKVMSFAKAMLRETAQVMLPTTGKPVQMRIGLHSGPVMSGIVGSRMPRFCLFGDTVNTASRMESTCPPGCIHVSSSTAACLPHDEWEPTGGVQVKGKGLMETYRWVPPDPELNAQGSGTNGRGRLRRVSSVAYLQSGPSSSRDLGGPFYPGGGPPADLPGGGGDDSSHRRRPSLSPTQGPPAASALLRSGGSGASAGAGPGTPGSMSIVSGPQGAVEGAALTALGARPMSAIAGYPHVSGFDRVSAVSTEKGSSSGRVVLPTAGAGSGGTMSGPSKTTRRKPHRSCSTTAMAYKGLGKAL</sequence>
<keyword evidence="3" id="KW-0547">Nucleotide-binding</keyword>
<dbReference type="GO" id="GO:0005886">
    <property type="term" value="C:plasma membrane"/>
    <property type="evidence" value="ECO:0007669"/>
    <property type="project" value="TreeGrafter"/>
</dbReference>
<dbReference type="InterPro" id="IPR001054">
    <property type="entry name" value="A/G_cyclase"/>
</dbReference>
<feature type="region of interest" description="Disordered" evidence="8">
    <location>
        <begin position="864"/>
        <end position="974"/>
    </location>
</feature>
<dbReference type="PROSITE" id="PS50125">
    <property type="entry name" value="GUANYLATE_CYCLASE_2"/>
    <property type="match status" value="1"/>
</dbReference>
<organism evidence="10 11">
    <name type="scientific">Gonium pectorale</name>
    <name type="common">Green alga</name>
    <dbReference type="NCBI Taxonomy" id="33097"/>
    <lineage>
        <taxon>Eukaryota</taxon>
        <taxon>Viridiplantae</taxon>
        <taxon>Chlorophyta</taxon>
        <taxon>core chlorophytes</taxon>
        <taxon>Chlorophyceae</taxon>
        <taxon>CS clade</taxon>
        <taxon>Chlamydomonadales</taxon>
        <taxon>Volvocaceae</taxon>
        <taxon>Gonium</taxon>
    </lineage>
</organism>
<dbReference type="PANTHER" id="PTHR11920:SF335">
    <property type="entry name" value="GUANYLATE CYCLASE"/>
    <property type="match status" value="1"/>
</dbReference>
<dbReference type="SMART" id="SM00044">
    <property type="entry name" value="CYCc"/>
    <property type="match status" value="1"/>
</dbReference>
<evidence type="ECO:0000313" key="10">
    <source>
        <dbReference type="EMBL" id="KXZ46775.1"/>
    </source>
</evidence>
<keyword evidence="6 7" id="KW-0456">Lyase</keyword>
<keyword evidence="11" id="KW-1185">Reference proteome</keyword>
<feature type="domain" description="Guanylate cyclase" evidence="9">
    <location>
        <begin position="1172"/>
        <end position="1314"/>
    </location>
</feature>
<feature type="compositionally biased region" description="Low complexity" evidence="8">
    <location>
        <begin position="890"/>
        <end position="923"/>
    </location>
</feature>
<evidence type="ECO:0000256" key="8">
    <source>
        <dbReference type="SAM" id="MobiDB-lite"/>
    </source>
</evidence>
<dbReference type="GO" id="GO:0000166">
    <property type="term" value="F:nucleotide binding"/>
    <property type="evidence" value="ECO:0007669"/>
    <property type="project" value="UniProtKB-KW"/>
</dbReference>